<protein>
    <submittedName>
        <fullName evidence="2">Uracil-DNA glycosylase</fullName>
    </submittedName>
</protein>
<comment type="caution">
    <text evidence="2">The sequence shown here is derived from an EMBL/GenBank/DDBJ whole genome shotgun (WGS) entry which is preliminary data.</text>
</comment>
<dbReference type="SUPFAM" id="SSF52141">
    <property type="entry name" value="Uracil-DNA glycosylase-like"/>
    <property type="match status" value="1"/>
</dbReference>
<name>A0A7Y7ZEZ1_PSEPU</name>
<evidence type="ECO:0000313" key="2">
    <source>
        <dbReference type="EMBL" id="NWC83168.1"/>
    </source>
</evidence>
<dbReference type="InterPro" id="IPR036895">
    <property type="entry name" value="Uracil-DNA_glycosylase-like_sf"/>
</dbReference>
<dbReference type="AlphaFoldDB" id="A0A7Y7ZEZ1"/>
<evidence type="ECO:0000259" key="1">
    <source>
        <dbReference type="Pfam" id="PF03167"/>
    </source>
</evidence>
<evidence type="ECO:0000313" key="3">
    <source>
        <dbReference type="Proteomes" id="UP000542695"/>
    </source>
</evidence>
<dbReference type="Gene3D" id="3.40.470.10">
    <property type="entry name" value="Uracil-DNA glycosylase-like domain"/>
    <property type="match status" value="1"/>
</dbReference>
<sequence length="217" mass="23692">MNTDLAKALVDTLPLGTDRLYNPWTDRCVHDAAQNAPEARLKRLAQHLACRAKLILVGEAPGYQGCRYSGVAFTSEKLLMQGLIPRVDNRGARLTDRELPFSEPSATIVWKKLHDLGLAEDTLLWNAVQLHPFKPGVPWSNRTPTRTELAHGRGAIHLLKEAFPDARWVAIGRQAERQLAAAGIVGLATVRHPANGGATEFAKGLADIAKAIPPVHE</sequence>
<dbReference type="RefSeq" id="WP_177011063.1">
    <property type="nucleotide sequence ID" value="NZ_JACARV010000080.1"/>
</dbReference>
<accession>A0A7Y7ZEZ1</accession>
<gene>
    <name evidence="2" type="ORF">HX798_23175</name>
</gene>
<proteinExistence type="predicted"/>
<feature type="domain" description="Uracil-DNA glycosylase-like" evidence="1">
    <location>
        <begin position="50"/>
        <end position="197"/>
    </location>
</feature>
<organism evidence="2 3">
    <name type="scientific">Pseudomonas putida</name>
    <name type="common">Arthrobacter siderocapsulatus</name>
    <dbReference type="NCBI Taxonomy" id="303"/>
    <lineage>
        <taxon>Bacteria</taxon>
        <taxon>Pseudomonadati</taxon>
        <taxon>Pseudomonadota</taxon>
        <taxon>Gammaproteobacteria</taxon>
        <taxon>Pseudomonadales</taxon>
        <taxon>Pseudomonadaceae</taxon>
        <taxon>Pseudomonas</taxon>
    </lineage>
</organism>
<dbReference type="InterPro" id="IPR005122">
    <property type="entry name" value="Uracil-DNA_glycosylase-like"/>
</dbReference>
<dbReference type="Proteomes" id="UP000542695">
    <property type="component" value="Unassembled WGS sequence"/>
</dbReference>
<dbReference type="EMBL" id="JACARV010000080">
    <property type="protein sequence ID" value="NWC83168.1"/>
    <property type="molecule type" value="Genomic_DNA"/>
</dbReference>
<dbReference type="Pfam" id="PF03167">
    <property type="entry name" value="UDG"/>
    <property type="match status" value="1"/>
</dbReference>
<reference evidence="2 3" key="1">
    <citation type="submission" date="2020-04" db="EMBL/GenBank/DDBJ databases">
        <title>Molecular characterization of pseudomonads from Agaricus bisporus reveal novel blotch 2 pathogens in Western Europe.</title>
        <authorList>
            <person name="Taparia T."/>
            <person name="Krijger M."/>
            <person name="Haynes E."/>
            <person name="Elpinstone J.G."/>
            <person name="Noble R."/>
            <person name="Van Der Wolf J."/>
        </authorList>
    </citation>
    <scope>NUCLEOTIDE SEQUENCE [LARGE SCALE GENOMIC DNA]</scope>
    <source>
        <strain evidence="2 3">P7765</strain>
    </source>
</reference>
<dbReference type="CDD" id="cd10035">
    <property type="entry name" value="UDG_like"/>
    <property type="match status" value="1"/>
</dbReference>